<protein>
    <submittedName>
        <fullName evidence="2">PAP2 superfamily protein</fullName>
    </submittedName>
</protein>
<evidence type="ECO:0000259" key="1">
    <source>
        <dbReference type="Pfam" id="PF01569"/>
    </source>
</evidence>
<dbReference type="Gene3D" id="1.10.606.20">
    <property type="match status" value="1"/>
</dbReference>
<gene>
    <name evidence="2" type="ORF">LX66_0818</name>
</gene>
<dbReference type="Proteomes" id="UP000316778">
    <property type="component" value="Unassembled WGS sequence"/>
</dbReference>
<dbReference type="SUPFAM" id="SSF48317">
    <property type="entry name" value="Acid phosphatase/Vanadium-dependent haloperoxidase"/>
    <property type="match status" value="1"/>
</dbReference>
<proteinExistence type="predicted"/>
<dbReference type="RefSeq" id="WP_145710600.1">
    <property type="nucleotide sequence ID" value="NZ_BAAAFY010000001.1"/>
</dbReference>
<sequence length="442" mass="49261">MLKYCLYLLPLLLITAGCRQQRPVNNEVLHSPLLYSQTVKQLTDVVVHDIFSPPVASRIYVYSTIAGYEVIAHSGKGYRSLAGQLHGLDATPAPADSAAIDFPFAALIALSTTGKALIFSEDKLQLVIDSLQLLAREAGLPAHKREASIAYGQQMAKVILDWCKEDNYAQTRSGVKYTVTEEEGRWTPTPPAYMSAIEPQWNQIRTMVIDSANEFMVPPPPAFNMKDSASDFYKMTREIYDMGMTLTDEQKAIADFWDCNPYKLNLSGHVSFATKKITPGGHWINICGIAARQAKADFNKTVCTYAKVAIALMDAFIVCWDEKFRSNLIRPETVINKYWDESWKPYLQTPPFPEYTSGHSVVSTASATVLTQLYGPSLAFRDSSELDFGLPSRDFPSFLAASREAAESRLYGGIHFRPAVEEGIVQGRQVGEMVVKRLKMEP</sequence>
<dbReference type="PROSITE" id="PS51257">
    <property type="entry name" value="PROKAR_LIPOPROTEIN"/>
    <property type="match status" value="1"/>
</dbReference>
<evidence type="ECO:0000313" key="3">
    <source>
        <dbReference type="Proteomes" id="UP000316778"/>
    </source>
</evidence>
<dbReference type="InterPro" id="IPR036938">
    <property type="entry name" value="PAP2/HPO_sf"/>
</dbReference>
<dbReference type="InterPro" id="IPR052559">
    <property type="entry name" value="V-haloperoxidase"/>
</dbReference>
<dbReference type="EMBL" id="VLLG01000002">
    <property type="protein sequence ID" value="TWI91449.1"/>
    <property type="molecule type" value="Genomic_DNA"/>
</dbReference>
<feature type="domain" description="Phosphatidic acid phosphatase type 2/haloperoxidase" evidence="1">
    <location>
        <begin position="318"/>
        <end position="428"/>
    </location>
</feature>
<dbReference type="InterPro" id="IPR000326">
    <property type="entry name" value="PAP2/HPO"/>
</dbReference>
<name>A0A562TD52_CHIJA</name>
<keyword evidence="3" id="KW-1185">Reference proteome</keyword>
<dbReference type="OrthoDB" id="9780455at2"/>
<evidence type="ECO:0000313" key="2">
    <source>
        <dbReference type="EMBL" id="TWI91449.1"/>
    </source>
</evidence>
<accession>A0A562TD52</accession>
<dbReference type="AlphaFoldDB" id="A0A562TD52"/>
<organism evidence="2 3">
    <name type="scientific">Chitinophaga japonensis</name>
    <name type="common">Flexibacter japonensis</name>
    <dbReference type="NCBI Taxonomy" id="104662"/>
    <lineage>
        <taxon>Bacteria</taxon>
        <taxon>Pseudomonadati</taxon>
        <taxon>Bacteroidota</taxon>
        <taxon>Chitinophagia</taxon>
        <taxon>Chitinophagales</taxon>
        <taxon>Chitinophagaceae</taxon>
        <taxon>Chitinophaga</taxon>
    </lineage>
</organism>
<dbReference type="PANTHER" id="PTHR34599">
    <property type="entry name" value="PEROXIDASE-RELATED"/>
    <property type="match status" value="1"/>
</dbReference>
<dbReference type="PANTHER" id="PTHR34599:SF2">
    <property type="entry name" value="TRAF-TYPE DOMAIN-CONTAINING PROTEIN"/>
    <property type="match status" value="1"/>
</dbReference>
<dbReference type="CDD" id="cd03398">
    <property type="entry name" value="PAP2_haloperoxidase"/>
    <property type="match status" value="1"/>
</dbReference>
<comment type="caution">
    <text evidence="2">The sequence shown here is derived from an EMBL/GenBank/DDBJ whole genome shotgun (WGS) entry which is preliminary data.</text>
</comment>
<reference evidence="2 3" key="1">
    <citation type="journal article" date="2013" name="Stand. Genomic Sci.">
        <title>Genomic Encyclopedia of Type Strains, Phase I: The one thousand microbial genomes (KMG-I) project.</title>
        <authorList>
            <person name="Kyrpides N.C."/>
            <person name="Woyke T."/>
            <person name="Eisen J.A."/>
            <person name="Garrity G."/>
            <person name="Lilburn T.G."/>
            <person name="Beck B.J."/>
            <person name="Whitman W.B."/>
            <person name="Hugenholtz P."/>
            <person name="Klenk H.P."/>
        </authorList>
    </citation>
    <scope>NUCLEOTIDE SEQUENCE [LARGE SCALE GENOMIC DNA]</scope>
    <source>
        <strain evidence="2 3">DSM 13484</strain>
    </source>
</reference>
<dbReference type="Pfam" id="PF01569">
    <property type="entry name" value="PAP2"/>
    <property type="match status" value="1"/>
</dbReference>